<dbReference type="AlphaFoldDB" id="A0AAV7PCA5"/>
<dbReference type="Proteomes" id="UP001066276">
    <property type="component" value="Chromosome 7"/>
</dbReference>
<proteinExistence type="predicted"/>
<evidence type="ECO:0000313" key="1">
    <source>
        <dbReference type="EMBL" id="KAJ1124847.1"/>
    </source>
</evidence>
<reference evidence="1" key="1">
    <citation type="journal article" date="2022" name="bioRxiv">
        <title>Sequencing and chromosome-scale assembly of the giantPleurodeles waltlgenome.</title>
        <authorList>
            <person name="Brown T."/>
            <person name="Elewa A."/>
            <person name="Iarovenko S."/>
            <person name="Subramanian E."/>
            <person name="Araus A.J."/>
            <person name="Petzold A."/>
            <person name="Susuki M."/>
            <person name="Suzuki K.-i.T."/>
            <person name="Hayashi T."/>
            <person name="Toyoda A."/>
            <person name="Oliveira C."/>
            <person name="Osipova E."/>
            <person name="Leigh N.D."/>
            <person name="Simon A."/>
            <person name="Yun M.H."/>
        </authorList>
    </citation>
    <scope>NUCLEOTIDE SEQUENCE</scope>
    <source>
        <strain evidence="1">20211129_DDA</strain>
        <tissue evidence="1">Liver</tissue>
    </source>
</reference>
<evidence type="ECO:0000313" key="2">
    <source>
        <dbReference type="Proteomes" id="UP001066276"/>
    </source>
</evidence>
<accession>A0AAV7PCA5</accession>
<dbReference type="EMBL" id="JANPWB010000011">
    <property type="protein sequence ID" value="KAJ1124847.1"/>
    <property type="molecule type" value="Genomic_DNA"/>
</dbReference>
<protein>
    <submittedName>
        <fullName evidence="1">Uncharacterized protein</fullName>
    </submittedName>
</protein>
<keyword evidence="2" id="KW-1185">Reference proteome</keyword>
<name>A0AAV7PCA5_PLEWA</name>
<gene>
    <name evidence="1" type="ORF">NDU88_003295</name>
</gene>
<organism evidence="1 2">
    <name type="scientific">Pleurodeles waltl</name>
    <name type="common">Iberian ribbed newt</name>
    <dbReference type="NCBI Taxonomy" id="8319"/>
    <lineage>
        <taxon>Eukaryota</taxon>
        <taxon>Metazoa</taxon>
        <taxon>Chordata</taxon>
        <taxon>Craniata</taxon>
        <taxon>Vertebrata</taxon>
        <taxon>Euteleostomi</taxon>
        <taxon>Amphibia</taxon>
        <taxon>Batrachia</taxon>
        <taxon>Caudata</taxon>
        <taxon>Salamandroidea</taxon>
        <taxon>Salamandridae</taxon>
        <taxon>Pleurodelinae</taxon>
        <taxon>Pleurodeles</taxon>
    </lineage>
</organism>
<comment type="caution">
    <text evidence="1">The sequence shown here is derived from an EMBL/GenBank/DDBJ whole genome shotgun (WGS) entry which is preliminary data.</text>
</comment>
<sequence length="98" mass="11387">MRYTWRLADKLQTYSEANTRSVDSENALCGQKGTIHRVAKGYKRQAEKTKSQKIRDLEARDTMVEHHYATHPSENTRCMLALTRSTLRQIAFEVARKC</sequence>